<dbReference type="Proteomes" id="UP001356427">
    <property type="component" value="Unassembled WGS sequence"/>
</dbReference>
<gene>
    <name evidence="1" type="ORF">J4Q44_G00116280</name>
</gene>
<organism evidence="1 2">
    <name type="scientific">Coregonus suidteri</name>
    <dbReference type="NCBI Taxonomy" id="861788"/>
    <lineage>
        <taxon>Eukaryota</taxon>
        <taxon>Metazoa</taxon>
        <taxon>Chordata</taxon>
        <taxon>Craniata</taxon>
        <taxon>Vertebrata</taxon>
        <taxon>Euteleostomi</taxon>
        <taxon>Actinopterygii</taxon>
        <taxon>Neopterygii</taxon>
        <taxon>Teleostei</taxon>
        <taxon>Protacanthopterygii</taxon>
        <taxon>Salmoniformes</taxon>
        <taxon>Salmonidae</taxon>
        <taxon>Coregoninae</taxon>
        <taxon>Coregonus</taxon>
    </lineage>
</organism>
<dbReference type="EMBL" id="JAGTTL010000009">
    <property type="protein sequence ID" value="KAK6318337.1"/>
    <property type="molecule type" value="Genomic_DNA"/>
</dbReference>
<evidence type="ECO:0000313" key="2">
    <source>
        <dbReference type="Proteomes" id="UP001356427"/>
    </source>
</evidence>
<comment type="caution">
    <text evidence="1">The sequence shown here is derived from an EMBL/GenBank/DDBJ whole genome shotgun (WGS) entry which is preliminary data.</text>
</comment>
<proteinExistence type="predicted"/>
<accession>A0AAN8R966</accession>
<evidence type="ECO:0000313" key="1">
    <source>
        <dbReference type="EMBL" id="KAK6318337.1"/>
    </source>
</evidence>
<keyword evidence="2" id="KW-1185">Reference proteome</keyword>
<dbReference type="AlphaFoldDB" id="A0AAN8R966"/>
<reference evidence="1 2" key="1">
    <citation type="submission" date="2021-04" db="EMBL/GenBank/DDBJ databases">
        <authorList>
            <person name="De Guttry C."/>
            <person name="Zahm M."/>
            <person name="Klopp C."/>
            <person name="Cabau C."/>
            <person name="Louis A."/>
            <person name="Berthelot C."/>
            <person name="Parey E."/>
            <person name="Roest Crollius H."/>
            <person name="Montfort J."/>
            <person name="Robinson-Rechavi M."/>
            <person name="Bucao C."/>
            <person name="Bouchez O."/>
            <person name="Gislard M."/>
            <person name="Lluch J."/>
            <person name="Milhes M."/>
            <person name="Lampietro C."/>
            <person name="Lopez Roques C."/>
            <person name="Donnadieu C."/>
            <person name="Braasch I."/>
            <person name="Desvignes T."/>
            <person name="Postlethwait J."/>
            <person name="Bobe J."/>
            <person name="Wedekind C."/>
            <person name="Guiguen Y."/>
        </authorList>
    </citation>
    <scope>NUCLEOTIDE SEQUENCE [LARGE SCALE GENOMIC DNA]</scope>
    <source>
        <strain evidence="1">Cs_M1</strain>
        <tissue evidence="1">Blood</tissue>
    </source>
</reference>
<name>A0AAN8R966_9TELE</name>
<protein>
    <submittedName>
        <fullName evidence="1">Uncharacterized protein</fullName>
    </submittedName>
</protein>
<sequence>MVNSHNLILFVFETFISSRKGGISYLKIMPLLNVFHDEMECWLFRPKGGCFMMLFEMCRLEGDARGETGDWPEEGSSPSLCIVYK</sequence>